<name>A0AAV7RCY2_PLEWA</name>
<gene>
    <name evidence="1" type="ORF">NDU88_002061</name>
</gene>
<comment type="caution">
    <text evidence="1">The sequence shown here is derived from an EMBL/GenBank/DDBJ whole genome shotgun (WGS) entry which is preliminary data.</text>
</comment>
<sequence length="87" mass="10162">MKQRAPQKYHTSRPLDYSLEYTRMYLPAVTRFCKRHRELYGVEYSETPLNLAAPRSILPPEAPPEKDNEERRRAAAEIHLLGNVPEP</sequence>
<proteinExistence type="predicted"/>
<evidence type="ECO:0000313" key="1">
    <source>
        <dbReference type="EMBL" id="KAJ1149246.1"/>
    </source>
</evidence>
<dbReference type="AlphaFoldDB" id="A0AAV7RCY2"/>
<keyword evidence="2" id="KW-1185">Reference proteome</keyword>
<dbReference type="EMBL" id="JANPWB010000009">
    <property type="protein sequence ID" value="KAJ1149246.1"/>
    <property type="molecule type" value="Genomic_DNA"/>
</dbReference>
<organism evidence="1 2">
    <name type="scientific">Pleurodeles waltl</name>
    <name type="common">Iberian ribbed newt</name>
    <dbReference type="NCBI Taxonomy" id="8319"/>
    <lineage>
        <taxon>Eukaryota</taxon>
        <taxon>Metazoa</taxon>
        <taxon>Chordata</taxon>
        <taxon>Craniata</taxon>
        <taxon>Vertebrata</taxon>
        <taxon>Euteleostomi</taxon>
        <taxon>Amphibia</taxon>
        <taxon>Batrachia</taxon>
        <taxon>Caudata</taxon>
        <taxon>Salamandroidea</taxon>
        <taxon>Salamandridae</taxon>
        <taxon>Pleurodelinae</taxon>
        <taxon>Pleurodeles</taxon>
    </lineage>
</organism>
<reference evidence="1" key="1">
    <citation type="journal article" date="2022" name="bioRxiv">
        <title>Sequencing and chromosome-scale assembly of the giantPleurodeles waltlgenome.</title>
        <authorList>
            <person name="Brown T."/>
            <person name="Elewa A."/>
            <person name="Iarovenko S."/>
            <person name="Subramanian E."/>
            <person name="Araus A.J."/>
            <person name="Petzold A."/>
            <person name="Susuki M."/>
            <person name="Suzuki K.-i.T."/>
            <person name="Hayashi T."/>
            <person name="Toyoda A."/>
            <person name="Oliveira C."/>
            <person name="Osipova E."/>
            <person name="Leigh N.D."/>
            <person name="Simon A."/>
            <person name="Yun M.H."/>
        </authorList>
    </citation>
    <scope>NUCLEOTIDE SEQUENCE</scope>
    <source>
        <strain evidence="1">20211129_DDA</strain>
        <tissue evidence="1">Liver</tissue>
    </source>
</reference>
<accession>A0AAV7RCY2</accession>
<dbReference type="Proteomes" id="UP001066276">
    <property type="component" value="Chromosome 5"/>
</dbReference>
<protein>
    <submittedName>
        <fullName evidence="1">Uncharacterized protein</fullName>
    </submittedName>
</protein>
<evidence type="ECO:0000313" key="2">
    <source>
        <dbReference type="Proteomes" id="UP001066276"/>
    </source>
</evidence>